<feature type="region of interest" description="Disordered" evidence="11">
    <location>
        <begin position="17"/>
        <end position="45"/>
    </location>
</feature>
<comment type="cofactor">
    <cofactor evidence="1">
        <name>Mn(2+)</name>
        <dbReference type="ChEBI" id="CHEBI:29035"/>
    </cofactor>
</comment>
<evidence type="ECO:0000256" key="1">
    <source>
        <dbReference type="ARBA" id="ARBA00001936"/>
    </source>
</evidence>
<keyword evidence="6 10" id="KW-0547">Nucleotide-binding</keyword>
<dbReference type="InterPro" id="IPR013815">
    <property type="entry name" value="ATP_grasp_subdomain_1"/>
</dbReference>
<keyword evidence="14" id="KW-1185">Reference proteome</keyword>
<keyword evidence="8" id="KW-0460">Magnesium</keyword>
<evidence type="ECO:0000256" key="5">
    <source>
        <dbReference type="ARBA" id="ARBA00022723"/>
    </source>
</evidence>
<dbReference type="UniPathway" id="UPA00142">
    <property type="reaction ID" value="UER00210"/>
</dbReference>
<evidence type="ECO:0000256" key="10">
    <source>
        <dbReference type="HAMAP-Rule" id="MF_00162"/>
    </source>
</evidence>
<dbReference type="EC" id="6.3.2.3" evidence="10"/>
<dbReference type="InterPro" id="IPR004218">
    <property type="entry name" value="GSHS_ATP-bd"/>
</dbReference>
<comment type="pathway">
    <text evidence="10">Sulfur metabolism; glutathione biosynthesis; glutathione from L-cysteine and L-glutamate: step 2/2.</text>
</comment>
<gene>
    <name evidence="10 13" type="primary">gshB</name>
    <name evidence="13" type="ORF">FIV42_07755</name>
</gene>
<evidence type="ECO:0000313" key="14">
    <source>
        <dbReference type="Proteomes" id="UP000315995"/>
    </source>
</evidence>
<dbReference type="Pfam" id="PF02955">
    <property type="entry name" value="GSH-S_ATP"/>
    <property type="match status" value="1"/>
</dbReference>
<evidence type="ECO:0000259" key="12">
    <source>
        <dbReference type="PROSITE" id="PS50975"/>
    </source>
</evidence>
<dbReference type="Gene3D" id="3.30.470.20">
    <property type="entry name" value="ATP-grasp fold, B domain"/>
    <property type="match status" value="1"/>
</dbReference>
<proteinExistence type="inferred from homology"/>
<protein>
    <recommendedName>
        <fullName evidence="10">Glutathione synthetase</fullName>
        <ecNumber evidence="10">6.3.2.3</ecNumber>
    </recommendedName>
    <alternativeName>
        <fullName evidence="10">GSH synthetase</fullName>
        <shortName evidence="10">GSH-S</shortName>
        <shortName evidence="10">GSHase</shortName>
    </alternativeName>
    <alternativeName>
        <fullName evidence="10">Glutathione synthase</fullName>
    </alternativeName>
</protein>
<accession>A0A4Y6PR83</accession>
<dbReference type="InterPro" id="IPR016185">
    <property type="entry name" value="PreATP-grasp_dom_sf"/>
</dbReference>
<keyword evidence="3 10" id="KW-0436">Ligase</keyword>
<evidence type="ECO:0000256" key="4">
    <source>
        <dbReference type="ARBA" id="ARBA00022684"/>
    </source>
</evidence>
<accession>A0A5B8Y1T1</accession>
<dbReference type="NCBIfam" id="TIGR01380">
    <property type="entry name" value="glut_syn"/>
    <property type="match status" value="1"/>
</dbReference>
<keyword evidence="7 10" id="KW-0067">ATP-binding</keyword>
<organism evidence="13 14">
    <name type="scientific">Persicimonas caeni</name>
    <dbReference type="NCBI Taxonomy" id="2292766"/>
    <lineage>
        <taxon>Bacteria</taxon>
        <taxon>Deltaproteobacteria</taxon>
        <taxon>Bradymonadales</taxon>
        <taxon>Bradymonadaceae</taxon>
        <taxon>Persicimonas</taxon>
    </lineage>
</organism>
<dbReference type="HAMAP" id="MF_00162">
    <property type="entry name" value="GSH_S"/>
    <property type="match status" value="1"/>
</dbReference>
<dbReference type="OrthoDB" id="9785415at2"/>
<dbReference type="InterPro" id="IPR006284">
    <property type="entry name" value="Glut_synth_pro"/>
</dbReference>
<reference evidence="13 14" key="1">
    <citation type="submission" date="2019-06" db="EMBL/GenBank/DDBJ databases">
        <title>Persicimonas caeni gen. nov., sp. nov., a predatory bacterium isolated from solar saltern.</title>
        <authorList>
            <person name="Wang S."/>
        </authorList>
    </citation>
    <scope>NUCLEOTIDE SEQUENCE [LARGE SCALE GENOMIC DNA]</scope>
    <source>
        <strain evidence="13 14">YN101</strain>
    </source>
</reference>
<dbReference type="EMBL" id="CP041186">
    <property type="protein sequence ID" value="QDG50629.1"/>
    <property type="molecule type" value="Genomic_DNA"/>
</dbReference>
<dbReference type="GO" id="GO:0046872">
    <property type="term" value="F:metal ion binding"/>
    <property type="evidence" value="ECO:0007669"/>
    <property type="project" value="UniProtKB-KW"/>
</dbReference>
<dbReference type="Gene3D" id="3.40.50.20">
    <property type="match status" value="1"/>
</dbReference>
<dbReference type="InterPro" id="IPR011761">
    <property type="entry name" value="ATP-grasp"/>
</dbReference>
<dbReference type="NCBIfam" id="NF003573">
    <property type="entry name" value="PRK05246.1"/>
    <property type="match status" value="1"/>
</dbReference>
<keyword evidence="5" id="KW-0479">Metal-binding</keyword>
<dbReference type="Proteomes" id="UP000315995">
    <property type="component" value="Chromosome"/>
</dbReference>
<dbReference type="InterPro" id="IPR004215">
    <property type="entry name" value="GSHS_N"/>
</dbReference>
<dbReference type="Pfam" id="PF02951">
    <property type="entry name" value="GSH-S_N"/>
    <property type="match status" value="1"/>
</dbReference>
<comment type="similarity">
    <text evidence="10">Belongs to the prokaryotic GSH synthase family.</text>
</comment>
<comment type="catalytic activity">
    <reaction evidence="10">
        <text>gamma-L-glutamyl-L-cysteine + glycine + ATP = glutathione + ADP + phosphate + H(+)</text>
        <dbReference type="Rhea" id="RHEA:13557"/>
        <dbReference type="ChEBI" id="CHEBI:15378"/>
        <dbReference type="ChEBI" id="CHEBI:30616"/>
        <dbReference type="ChEBI" id="CHEBI:43474"/>
        <dbReference type="ChEBI" id="CHEBI:57305"/>
        <dbReference type="ChEBI" id="CHEBI:57925"/>
        <dbReference type="ChEBI" id="CHEBI:58173"/>
        <dbReference type="ChEBI" id="CHEBI:456216"/>
        <dbReference type="EC" id="6.3.2.3"/>
    </reaction>
</comment>
<dbReference type="GO" id="GO:0004363">
    <property type="term" value="F:glutathione synthase activity"/>
    <property type="evidence" value="ECO:0007669"/>
    <property type="project" value="UniProtKB-UniRule"/>
</dbReference>
<evidence type="ECO:0000256" key="2">
    <source>
        <dbReference type="ARBA" id="ARBA00001946"/>
    </source>
</evidence>
<dbReference type="Gene3D" id="3.30.1490.20">
    <property type="entry name" value="ATP-grasp fold, A domain"/>
    <property type="match status" value="1"/>
</dbReference>
<evidence type="ECO:0000256" key="11">
    <source>
        <dbReference type="SAM" id="MobiDB-lite"/>
    </source>
</evidence>
<feature type="domain" description="ATP-grasp" evidence="12">
    <location>
        <begin position="173"/>
        <end position="358"/>
    </location>
</feature>
<comment type="cofactor">
    <cofactor evidence="2">
        <name>Mg(2+)</name>
        <dbReference type="ChEBI" id="CHEBI:18420"/>
    </cofactor>
</comment>
<dbReference type="PANTHER" id="PTHR21621:SF4">
    <property type="entry name" value="GLUTATHIONE SYNTHETASE"/>
    <property type="match status" value="1"/>
</dbReference>
<dbReference type="SUPFAM" id="SSF56059">
    <property type="entry name" value="Glutathione synthetase ATP-binding domain-like"/>
    <property type="match status" value="1"/>
</dbReference>
<dbReference type="SUPFAM" id="SSF52440">
    <property type="entry name" value="PreATP-grasp domain"/>
    <property type="match status" value="1"/>
</dbReference>
<name>A0A4Y6PR83_PERCE</name>
<dbReference type="PANTHER" id="PTHR21621">
    <property type="entry name" value="RIBOSOMAL PROTEIN S6 MODIFICATION PROTEIN"/>
    <property type="match status" value="1"/>
</dbReference>
<evidence type="ECO:0000256" key="9">
    <source>
        <dbReference type="ARBA" id="ARBA00023211"/>
    </source>
</evidence>
<sequence length="362" mass="40249">MPLRKATWFRRAKAALTPGEGARSGAEGGWGASRSNHAAKRNPKTRERAMQIGFVMDPIASVNINADTTFAFMLAAQERGHEVYFLKMEDLAAEGDEAWGIMQHCQVRRVAGDHYELDSPQYEPLHALDAIFMRKDPPFDVPYLHAAHMLELAEEKGCFVINKPNGLRAANEKLYALHFAELIPDTVVTRSAERIHGFLDDHEGRCIIKPIDGHGGEGIFVLERDDKNLNALIEVATDHERKKIICQSYIPEIREGDKRILMLDGEPLGGILRVPAETEHRGNIHVGGTVKKVELTERDREICEKVGERLRQDGIWFAGIDVIGEFLTEVNVTSPTGIQEMSRLNGVDGAGDVIGFIEGRVA</sequence>
<dbReference type="GO" id="GO:0005524">
    <property type="term" value="F:ATP binding"/>
    <property type="evidence" value="ECO:0007669"/>
    <property type="project" value="UniProtKB-UniRule"/>
</dbReference>
<dbReference type="AlphaFoldDB" id="A0A4Y6PR83"/>
<keyword evidence="9" id="KW-0464">Manganese</keyword>
<dbReference type="PROSITE" id="PS50975">
    <property type="entry name" value="ATP_GRASP"/>
    <property type="match status" value="1"/>
</dbReference>
<evidence type="ECO:0000256" key="6">
    <source>
        <dbReference type="ARBA" id="ARBA00022741"/>
    </source>
</evidence>
<evidence type="ECO:0000256" key="8">
    <source>
        <dbReference type="ARBA" id="ARBA00022842"/>
    </source>
</evidence>
<evidence type="ECO:0000256" key="3">
    <source>
        <dbReference type="ARBA" id="ARBA00022598"/>
    </source>
</evidence>
<evidence type="ECO:0000256" key="7">
    <source>
        <dbReference type="ARBA" id="ARBA00022840"/>
    </source>
</evidence>
<keyword evidence="4 10" id="KW-0317">Glutathione biosynthesis</keyword>
<evidence type="ECO:0000313" key="13">
    <source>
        <dbReference type="EMBL" id="QDG50629.1"/>
    </source>
</evidence>
<dbReference type="GO" id="GO:0005737">
    <property type="term" value="C:cytoplasm"/>
    <property type="evidence" value="ECO:0007669"/>
    <property type="project" value="TreeGrafter"/>
</dbReference>